<dbReference type="Gene3D" id="2.40.160.10">
    <property type="entry name" value="Porin"/>
    <property type="match status" value="1"/>
</dbReference>
<dbReference type="SUPFAM" id="SSF56935">
    <property type="entry name" value="Porins"/>
    <property type="match status" value="1"/>
</dbReference>
<evidence type="ECO:0000259" key="1">
    <source>
        <dbReference type="Pfam" id="PF13372"/>
    </source>
</evidence>
<reference evidence="2 3" key="1">
    <citation type="submission" date="2019-09" db="EMBL/GenBank/DDBJ databases">
        <authorList>
            <person name="Chen X.-Y."/>
        </authorList>
    </citation>
    <scope>NUCLEOTIDE SEQUENCE [LARGE SCALE GENOMIC DNA]</scope>
    <source>
        <strain evidence="2 3">NY5</strain>
    </source>
</reference>
<evidence type="ECO:0000313" key="3">
    <source>
        <dbReference type="Proteomes" id="UP000323708"/>
    </source>
</evidence>
<dbReference type="Pfam" id="PF13372">
    <property type="entry name" value="Alginate_exp"/>
    <property type="match status" value="1"/>
</dbReference>
<feature type="domain" description="Alginate export" evidence="1">
    <location>
        <begin position="64"/>
        <end position="295"/>
    </location>
</feature>
<sequence>MTSQATGRSGTPRPLLFTGVTHTMTNGTGYKVIIGGVLAAGLAAGAQAQDGFTEQFSKAVSEGNIKLDLRYRFENVDDDAFDKDANASTLRTRVTVQSGMVGAFSALAEFDNVSEIGSDDYNSTANGNTDRPVVADPKGTDINQAWLRYGQQDAYGAYGRQRILHGSERFIGGVGWRQNEQTYDGFRLFYKGGSGLTLDYAYVYNVNRIFGPDDSAAQPADLHGENHFARADYRFAENHTLSGFIYALDIDDNGDYAPGKSVGNSSDTYGVKYDGKFGPVGLKAAYAKQSDAGDNPQDYDADYYMVEAALGFSGLNASVGYEVLGSDNDVGFKTPYATLHKFQGWADKFLVTPGDGIEDMYLGVTGKLGPVKLGAFYHDFAADDTSEDYGSEWDLVGTWPINKQFSTQLKYANFSADSDRFSDTQKIWVTLQLKL</sequence>
<gene>
    <name evidence="2" type="ORF">F0M18_09715</name>
</gene>
<dbReference type="Proteomes" id="UP000323708">
    <property type="component" value="Unassembled WGS sequence"/>
</dbReference>
<dbReference type="AlphaFoldDB" id="A0A5B0WXS7"/>
<proteinExistence type="predicted"/>
<dbReference type="InterPro" id="IPR025388">
    <property type="entry name" value="Alginate_export_dom"/>
</dbReference>
<evidence type="ECO:0000313" key="2">
    <source>
        <dbReference type="EMBL" id="KAA1191803.1"/>
    </source>
</evidence>
<comment type="caution">
    <text evidence="2">The sequence shown here is derived from an EMBL/GenBank/DDBJ whole genome shotgun (WGS) entry which is preliminary data.</text>
</comment>
<organism evidence="2 3">
    <name type="scientific">Pseudohalioglobus sediminis</name>
    <dbReference type="NCBI Taxonomy" id="2606449"/>
    <lineage>
        <taxon>Bacteria</taxon>
        <taxon>Pseudomonadati</taxon>
        <taxon>Pseudomonadota</taxon>
        <taxon>Gammaproteobacteria</taxon>
        <taxon>Cellvibrionales</taxon>
        <taxon>Halieaceae</taxon>
        <taxon>Pseudohalioglobus</taxon>
    </lineage>
</organism>
<protein>
    <recommendedName>
        <fullName evidence="1">Alginate export domain-containing protein</fullName>
    </recommendedName>
</protein>
<keyword evidence="3" id="KW-1185">Reference proteome</keyword>
<dbReference type="InterPro" id="IPR023614">
    <property type="entry name" value="Porin_dom_sf"/>
</dbReference>
<accession>A0A5B0WXS7</accession>
<dbReference type="EMBL" id="VTUX01000004">
    <property type="protein sequence ID" value="KAA1191803.1"/>
    <property type="molecule type" value="Genomic_DNA"/>
</dbReference>
<name>A0A5B0WXS7_9GAMM</name>